<dbReference type="STRING" id="13035.Dacsa_0265"/>
<dbReference type="OrthoDB" id="7056580at2"/>
<protein>
    <recommendedName>
        <fullName evidence="1">Methyltransferase type 12 domain-containing protein</fullName>
    </recommendedName>
</protein>
<dbReference type="Pfam" id="PF08242">
    <property type="entry name" value="Methyltransf_12"/>
    <property type="match status" value="1"/>
</dbReference>
<evidence type="ECO:0000313" key="3">
    <source>
        <dbReference type="Proteomes" id="UP000010482"/>
    </source>
</evidence>
<dbReference type="eggNOG" id="COG2226">
    <property type="taxonomic scope" value="Bacteria"/>
</dbReference>
<dbReference type="EMBL" id="CP003944">
    <property type="protein sequence ID" value="AFZ49072.1"/>
    <property type="molecule type" value="Genomic_DNA"/>
</dbReference>
<dbReference type="RefSeq" id="WP_015228085.1">
    <property type="nucleotide sequence ID" value="NC_019780.1"/>
</dbReference>
<reference evidence="2" key="1">
    <citation type="submission" date="2012-04" db="EMBL/GenBank/DDBJ databases">
        <title>Finished genome of Dactylococcopsis salina PCC 8305.</title>
        <authorList>
            <consortium name="US DOE Joint Genome Institute"/>
            <person name="Gugger M."/>
            <person name="Coursin T."/>
            <person name="Rippka R."/>
            <person name="Tandeau De Marsac N."/>
            <person name="Huntemann M."/>
            <person name="Wei C.-L."/>
            <person name="Han J."/>
            <person name="Detter J.C."/>
            <person name="Han C."/>
            <person name="Tapia R."/>
            <person name="Daligault H."/>
            <person name="Chen A."/>
            <person name="Krypides N."/>
            <person name="Mavromatis K."/>
            <person name="Markowitz V."/>
            <person name="Szeto E."/>
            <person name="Ivanova N."/>
            <person name="Ovchinnikova G."/>
            <person name="Pagani I."/>
            <person name="Pati A."/>
            <person name="Goodwin L."/>
            <person name="Peters L."/>
            <person name="Pitluck S."/>
            <person name="Woyke T."/>
            <person name="Kerfeld C."/>
        </authorList>
    </citation>
    <scope>NUCLEOTIDE SEQUENCE [LARGE SCALE GENOMIC DNA]</scope>
    <source>
        <strain evidence="2">PCC 8305</strain>
    </source>
</reference>
<evidence type="ECO:0000259" key="1">
    <source>
        <dbReference type="Pfam" id="PF08242"/>
    </source>
</evidence>
<name>K9YRG1_DACS8</name>
<dbReference type="AlphaFoldDB" id="K9YRG1"/>
<sequence>MKILCQEIDANFLSPEEISYFNQFANQDLDLQEIWQLMDQAWDEVGAGYTPAETEAVGIFYDHPVWLLNGIFTECDPTSAQHRENIAKWIATLQPDLVADFGGGYGSLGRKIADLCPKTEVKIVEPHPRELAKHLAKQYSNLEYTPKLPQNADIVIAQDVLEHIPDPLDVFGELLKATKVGGRVITANCFRPVIKCHLPETFHFRYSFKWIAPKLGCNYKGTVPSVRHAEVFRKTDQKVRWSQARRLEKLSRFMFPIIETTKPVLKAVRSLKR</sequence>
<dbReference type="Proteomes" id="UP000010482">
    <property type="component" value="Chromosome"/>
</dbReference>
<gene>
    <name evidence="2" type="ORF">Dacsa_0265</name>
</gene>
<organism evidence="2 3">
    <name type="scientific">Dactylococcopsis salina (strain PCC 8305)</name>
    <name type="common">Myxobactron salinum</name>
    <dbReference type="NCBI Taxonomy" id="13035"/>
    <lineage>
        <taxon>Bacteria</taxon>
        <taxon>Bacillati</taxon>
        <taxon>Cyanobacteriota</taxon>
        <taxon>Cyanophyceae</taxon>
        <taxon>Nodosilineales</taxon>
        <taxon>Cymatolegaceae</taxon>
        <taxon>Dactylococcopsis</taxon>
    </lineage>
</organism>
<dbReference type="InterPro" id="IPR013217">
    <property type="entry name" value="Methyltransf_12"/>
</dbReference>
<accession>K9YRG1</accession>
<dbReference type="InterPro" id="IPR029063">
    <property type="entry name" value="SAM-dependent_MTases_sf"/>
</dbReference>
<evidence type="ECO:0000313" key="2">
    <source>
        <dbReference type="EMBL" id="AFZ49072.1"/>
    </source>
</evidence>
<dbReference type="Gene3D" id="3.40.50.150">
    <property type="entry name" value="Vaccinia Virus protein VP39"/>
    <property type="match status" value="1"/>
</dbReference>
<feature type="domain" description="Methyltransferase type 12" evidence="1">
    <location>
        <begin position="100"/>
        <end position="184"/>
    </location>
</feature>
<dbReference type="KEGG" id="dsl:Dacsa_0265"/>
<dbReference type="HOGENOM" id="CLU_087626_0_0_3"/>
<proteinExistence type="predicted"/>
<dbReference type="SUPFAM" id="SSF53335">
    <property type="entry name" value="S-adenosyl-L-methionine-dependent methyltransferases"/>
    <property type="match status" value="1"/>
</dbReference>
<keyword evidence="3" id="KW-1185">Reference proteome</keyword>